<reference evidence="4" key="1">
    <citation type="submission" date="2021-02" db="EMBL/GenBank/DDBJ databases">
        <authorList>
            <person name="Nowell W R."/>
        </authorList>
    </citation>
    <scope>NUCLEOTIDE SEQUENCE</scope>
</reference>
<dbReference type="AlphaFoldDB" id="A0A8S3FTX5"/>
<evidence type="ECO:0000313" key="5">
    <source>
        <dbReference type="Proteomes" id="UP000676336"/>
    </source>
</evidence>
<dbReference type="GO" id="GO:0005634">
    <property type="term" value="C:nucleus"/>
    <property type="evidence" value="ECO:0007669"/>
    <property type="project" value="TreeGrafter"/>
</dbReference>
<dbReference type="InterPro" id="IPR032675">
    <property type="entry name" value="LRR_dom_sf"/>
</dbReference>
<dbReference type="GO" id="GO:0048471">
    <property type="term" value="C:perinuclear region of cytoplasm"/>
    <property type="evidence" value="ECO:0007669"/>
    <property type="project" value="TreeGrafter"/>
</dbReference>
<evidence type="ECO:0000256" key="3">
    <source>
        <dbReference type="ARBA" id="ARBA00022737"/>
    </source>
</evidence>
<dbReference type="Gene3D" id="3.80.10.10">
    <property type="entry name" value="Ribonuclease Inhibitor"/>
    <property type="match status" value="1"/>
</dbReference>
<organism evidence="4 5">
    <name type="scientific">Rotaria magnacalcarata</name>
    <dbReference type="NCBI Taxonomy" id="392030"/>
    <lineage>
        <taxon>Eukaryota</taxon>
        <taxon>Metazoa</taxon>
        <taxon>Spiralia</taxon>
        <taxon>Gnathifera</taxon>
        <taxon>Rotifera</taxon>
        <taxon>Eurotatoria</taxon>
        <taxon>Bdelloidea</taxon>
        <taxon>Philodinida</taxon>
        <taxon>Philodinidae</taxon>
        <taxon>Rotaria</taxon>
    </lineage>
</organism>
<feature type="non-terminal residue" evidence="4">
    <location>
        <position position="1"/>
    </location>
</feature>
<keyword evidence="2" id="KW-0433">Leucine-rich repeat</keyword>
<dbReference type="GO" id="GO:0031267">
    <property type="term" value="F:small GTPase binding"/>
    <property type="evidence" value="ECO:0007669"/>
    <property type="project" value="TreeGrafter"/>
</dbReference>
<evidence type="ECO:0000256" key="2">
    <source>
        <dbReference type="ARBA" id="ARBA00022614"/>
    </source>
</evidence>
<dbReference type="InterPro" id="IPR027038">
    <property type="entry name" value="RanGap"/>
</dbReference>
<evidence type="ECO:0000256" key="1">
    <source>
        <dbReference type="ARBA" id="ARBA00022468"/>
    </source>
</evidence>
<name>A0A8S3FTX5_9BILA</name>
<dbReference type="Pfam" id="PF13516">
    <property type="entry name" value="LRR_6"/>
    <property type="match status" value="3"/>
</dbReference>
<protein>
    <submittedName>
        <fullName evidence="4">Uncharacterized protein</fullName>
    </submittedName>
</protein>
<dbReference type="EMBL" id="CAJOBI010271943">
    <property type="protein sequence ID" value="CAF5138705.1"/>
    <property type="molecule type" value="Genomic_DNA"/>
</dbReference>
<proteinExistence type="predicted"/>
<dbReference type="SMART" id="SM00368">
    <property type="entry name" value="LRR_RI"/>
    <property type="match status" value="4"/>
</dbReference>
<dbReference type="Proteomes" id="UP000676336">
    <property type="component" value="Unassembled WGS sequence"/>
</dbReference>
<dbReference type="PANTHER" id="PTHR24113:SF12">
    <property type="entry name" value="RAN GTPASE-ACTIVATING PROTEIN 1"/>
    <property type="match status" value="1"/>
</dbReference>
<dbReference type="GO" id="GO:0005829">
    <property type="term" value="C:cytosol"/>
    <property type="evidence" value="ECO:0007669"/>
    <property type="project" value="TreeGrafter"/>
</dbReference>
<keyword evidence="3" id="KW-0677">Repeat</keyword>
<accession>A0A8S3FTX5</accession>
<dbReference type="PANTHER" id="PTHR24113">
    <property type="entry name" value="RAN GTPASE-ACTIVATING PROTEIN 1"/>
    <property type="match status" value="1"/>
</dbReference>
<dbReference type="SUPFAM" id="SSF52047">
    <property type="entry name" value="RNI-like"/>
    <property type="match status" value="1"/>
</dbReference>
<dbReference type="GO" id="GO:0006913">
    <property type="term" value="P:nucleocytoplasmic transport"/>
    <property type="evidence" value="ECO:0007669"/>
    <property type="project" value="TreeGrafter"/>
</dbReference>
<dbReference type="InterPro" id="IPR001611">
    <property type="entry name" value="Leu-rich_rpt"/>
</dbReference>
<sequence>SNEIGNEGVQLLASALKQTMSLQTLDLGINNIGDEGAKCLTDLLKNQTKLQILDLRSNRITDRGAEFLANALNQNTTLKRLSLWQNEITDHGAQRLMNILRYYHQPIMLNMYENRLERTNIVRREQMHHLIRNRELFEESNFVGLSISRRTTSRMFADRLQIQNTQSMNEEDFWLGLYGTNELFSRRPD</sequence>
<dbReference type="GO" id="GO:0005096">
    <property type="term" value="F:GTPase activator activity"/>
    <property type="evidence" value="ECO:0007669"/>
    <property type="project" value="UniProtKB-KW"/>
</dbReference>
<gene>
    <name evidence="4" type="ORF">SMN809_LOCUS63312</name>
</gene>
<comment type="caution">
    <text evidence="4">The sequence shown here is derived from an EMBL/GenBank/DDBJ whole genome shotgun (WGS) entry which is preliminary data.</text>
</comment>
<evidence type="ECO:0000313" key="4">
    <source>
        <dbReference type="EMBL" id="CAF5138705.1"/>
    </source>
</evidence>
<keyword evidence="1" id="KW-0343">GTPase activation</keyword>